<dbReference type="InterPro" id="IPR011701">
    <property type="entry name" value="MFS"/>
</dbReference>
<dbReference type="Proteomes" id="UP000193648">
    <property type="component" value="Unassembled WGS sequence"/>
</dbReference>
<dbReference type="FunFam" id="1.20.1720.10:FF:000004">
    <property type="entry name" value="EmrB/QacA family drug resistance transporter"/>
    <property type="match status" value="1"/>
</dbReference>
<keyword evidence="3" id="KW-1003">Cell membrane</keyword>
<evidence type="ECO:0000259" key="9">
    <source>
        <dbReference type="PROSITE" id="PS50850"/>
    </source>
</evidence>
<dbReference type="GO" id="GO:0022857">
    <property type="term" value="F:transmembrane transporter activity"/>
    <property type="evidence" value="ECO:0007669"/>
    <property type="project" value="InterPro"/>
</dbReference>
<dbReference type="InParanoid" id="A0A1Y2G7S3"/>
<feature type="signal peptide" evidence="8">
    <location>
        <begin position="1"/>
        <end position="17"/>
    </location>
</feature>
<evidence type="ECO:0000256" key="2">
    <source>
        <dbReference type="ARBA" id="ARBA00022448"/>
    </source>
</evidence>
<evidence type="ECO:0000313" key="11">
    <source>
        <dbReference type="Proteomes" id="UP000193648"/>
    </source>
</evidence>
<feature type="domain" description="Major facilitator superfamily (MFS) profile" evidence="9">
    <location>
        <begin position="1"/>
        <end position="483"/>
    </location>
</feature>
<dbReference type="EMBL" id="MCFF01000063">
    <property type="protein sequence ID" value="ORZ01812.1"/>
    <property type="molecule type" value="Genomic_DNA"/>
</dbReference>
<feature type="transmembrane region" description="Helical" evidence="7">
    <location>
        <begin position="214"/>
        <end position="237"/>
    </location>
</feature>
<evidence type="ECO:0000256" key="4">
    <source>
        <dbReference type="ARBA" id="ARBA00022692"/>
    </source>
</evidence>
<feature type="transmembrane region" description="Helical" evidence="7">
    <location>
        <begin position="297"/>
        <end position="317"/>
    </location>
</feature>
<dbReference type="GO" id="GO:0005886">
    <property type="term" value="C:plasma membrane"/>
    <property type="evidence" value="ECO:0007669"/>
    <property type="project" value="UniProtKB-SubCell"/>
</dbReference>
<evidence type="ECO:0000256" key="8">
    <source>
        <dbReference type="SAM" id="SignalP"/>
    </source>
</evidence>
<dbReference type="RefSeq" id="XP_021876109.1">
    <property type="nucleotide sequence ID" value="XM_022021151.1"/>
</dbReference>
<feature type="transmembrane region" description="Helical" evidence="7">
    <location>
        <begin position="124"/>
        <end position="143"/>
    </location>
</feature>
<evidence type="ECO:0000256" key="1">
    <source>
        <dbReference type="ARBA" id="ARBA00004651"/>
    </source>
</evidence>
<dbReference type="Pfam" id="PF07690">
    <property type="entry name" value="MFS_1"/>
    <property type="match status" value="1"/>
</dbReference>
<dbReference type="GeneID" id="33562995"/>
<dbReference type="PANTHER" id="PTHR23501:SF191">
    <property type="entry name" value="VACUOLAR BASIC AMINO ACID TRANSPORTER 4"/>
    <property type="match status" value="1"/>
</dbReference>
<keyword evidence="8" id="KW-0732">Signal</keyword>
<proteinExistence type="predicted"/>
<sequence length="488" mass="53294">MFLGAFLASLDISVIAAALPRIASDFGAQTQMSWIATAYLLAYTAFQPIYGKFSDIFGRKQMYLVGSVIFLIASVGCGAAPSMTALILFRALQGLGGSALFSVVIIMVSDMFPNVEERARYQSMVWLAFAVSSITGPLLGGAFVEHVSWRWCFYINLPLSIISIVLVGWLFKVPFEKSNLSEKLRRVDYAGLVLVVATVLCLLLPLTWGGVTYSWNSTLIIVLFCVFAMLAVVLIFVESRVKEAIIPPAVFLNRNVSMSLVILFVFGATFMGCTFYLPLYFQVVKGTSTTDSGLRMIPNSIAMVISTMGSSFLLKYIKDYRLSIRVGTGVATFATGLLILFDVDTSLGMQLGFVLILGLGQGLIFQNCTLTCQECAAEEYMAVATALAGFINSIGSAVGVAICSATINNALLIRLRKYPEEIQVVLRETGAINNMEAVVDLPDDIRQLVIHEYASSFQFLFKILTPMIGLGFLLSLFLRRRASLAQKA</sequence>
<feature type="transmembrane region" description="Helical" evidence="7">
    <location>
        <begin position="324"/>
        <end position="341"/>
    </location>
</feature>
<name>A0A1Y2G7S3_9FUNG</name>
<comment type="caution">
    <text evidence="10">The sequence shown here is derived from an EMBL/GenBank/DDBJ whole genome shotgun (WGS) entry which is preliminary data.</text>
</comment>
<keyword evidence="5 7" id="KW-1133">Transmembrane helix</keyword>
<dbReference type="STRING" id="64571.A0A1Y2G7S3"/>
<dbReference type="FunCoup" id="A0A1Y2G7S3">
    <property type="interactions" value="35"/>
</dbReference>
<evidence type="ECO:0000313" key="10">
    <source>
        <dbReference type="EMBL" id="ORZ01812.1"/>
    </source>
</evidence>
<feature type="transmembrane region" description="Helical" evidence="7">
    <location>
        <begin position="95"/>
        <end position="112"/>
    </location>
</feature>
<reference evidence="10 11" key="1">
    <citation type="submission" date="2016-07" db="EMBL/GenBank/DDBJ databases">
        <title>Pervasive Adenine N6-methylation of Active Genes in Fungi.</title>
        <authorList>
            <consortium name="DOE Joint Genome Institute"/>
            <person name="Mondo S.J."/>
            <person name="Dannebaum R.O."/>
            <person name="Kuo R.C."/>
            <person name="Labutti K."/>
            <person name="Haridas S."/>
            <person name="Kuo A."/>
            <person name="Salamov A."/>
            <person name="Ahrendt S.R."/>
            <person name="Lipzen A."/>
            <person name="Sullivan W."/>
            <person name="Andreopoulos W.B."/>
            <person name="Clum A."/>
            <person name="Lindquist E."/>
            <person name="Daum C."/>
            <person name="Ramamoorthy G.K."/>
            <person name="Gryganskyi A."/>
            <person name="Culley D."/>
            <person name="Magnuson J.K."/>
            <person name="James T.Y."/>
            <person name="O'Malley M.A."/>
            <person name="Stajich J.E."/>
            <person name="Spatafora J.W."/>
            <person name="Visel A."/>
            <person name="Grigoriev I.V."/>
        </authorList>
    </citation>
    <scope>NUCLEOTIDE SEQUENCE [LARGE SCALE GENOMIC DNA]</scope>
    <source>
        <strain evidence="10 11">NRRL 3116</strain>
    </source>
</reference>
<keyword evidence="11" id="KW-1185">Reference proteome</keyword>
<feature type="transmembrane region" description="Helical" evidence="7">
    <location>
        <begin position="187"/>
        <end position="208"/>
    </location>
</feature>
<feature type="transmembrane region" description="Helical" evidence="7">
    <location>
        <begin position="155"/>
        <end position="175"/>
    </location>
</feature>
<dbReference type="PANTHER" id="PTHR23501">
    <property type="entry name" value="MAJOR FACILITATOR SUPERFAMILY"/>
    <property type="match status" value="1"/>
</dbReference>
<evidence type="ECO:0000256" key="7">
    <source>
        <dbReference type="SAM" id="Phobius"/>
    </source>
</evidence>
<protein>
    <submittedName>
        <fullName evidence="10">Major facilitator superfamily domain-containing protein</fullName>
    </submittedName>
</protein>
<dbReference type="SUPFAM" id="SSF103473">
    <property type="entry name" value="MFS general substrate transporter"/>
    <property type="match status" value="1"/>
</dbReference>
<feature type="transmembrane region" description="Helical" evidence="7">
    <location>
        <begin position="347"/>
        <end position="368"/>
    </location>
</feature>
<feature type="transmembrane region" description="Helical" evidence="7">
    <location>
        <begin position="258"/>
        <end position="277"/>
    </location>
</feature>
<evidence type="ECO:0000256" key="3">
    <source>
        <dbReference type="ARBA" id="ARBA00022475"/>
    </source>
</evidence>
<dbReference type="PROSITE" id="PS50850">
    <property type="entry name" value="MFS"/>
    <property type="match status" value="1"/>
</dbReference>
<comment type="subcellular location">
    <subcellularLocation>
        <location evidence="1">Cell membrane</location>
        <topology evidence="1">Multi-pass membrane protein</topology>
    </subcellularLocation>
</comment>
<accession>A0A1Y2G7S3</accession>
<feature type="chain" id="PRO_5012688869" evidence="8">
    <location>
        <begin position="18"/>
        <end position="488"/>
    </location>
</feature>
<feature type="transmembrane region" description="Helical" evidence="7">
    <location>
        <begin position="459"/>
        <end position="478"/>
    </location>
</feature>
<dbReference type="Gene3D" id="1.20.1250.20">
    <property type="entry name" value="MFS general substrate transporter like domains"/>
    <property type="match status" value="2"/>
</dbReference>
<dbReference type="InterPro" id="IPR036259">
    <property type="entry name" value="MFS_trans_sf"/>
</dbReference>
<dbReference type="OrthoDB" id="10021397at2759"/>
<gene>
    <name evidence="10" type="ORF">BCR41DRAFT_313715</name>
</gene>
<dbReference type="CDD" id="cd17502">
    <property type="entry name" value="MFS_Azr1_MDR_like"/>
    <property type="match status" value="1"/>
</dbReference>
<keyword evidence="4 7" id="KW-0812">Transmembrane</keyword>
<feature type="transmembrane region" description="Helical" evidence="7">
    <location>
        <begin position="32"/>
        <end position="50"/>
    </location>
</feature>
<feature type="transmembrane region" description="Helical" evidence="7">
    <location>
        <begin position="62"/>
        <end position="89"/>
    </location>
</feature>
<feature type="transmembrane region" description="Helical" evidence="7">
    <location>
        <begin position="380"/>
        <end position="407"/>
    </location>
</feature>
<organism evidence="10 11">
    <name type="scientific">Lobosporangium transversale</name>
    <dbReference type="NCBI Taxonomy" id="64571"/>
    <lineage>
        <taxon>Eukaryota</taxon>
        <taxon>Fungi</taxon>
        <taxon>Fungi incertae sedis</taxon>
        <taxon>Mucoromycota</taxon>
        <taxon>Mortierellomycotina</taxon>
        <taxon>Mortierellomycetes</taxon>
        <taxon>Mortierellales</taxon>
        <taxon>Mortierellaceae</taxon>
        <taxon>Lobosporangium</taxon>
    </lineage>
</organism>
<evidence type="ECO:0000256" key="5">
    <source>
        <dbReference type="ARBA" id="ARBA00022989"/>
    </source>
</evidence>
<keyword evidence="6 7" id="KW-0472">Membrane</keyword>
<dbReference type="AlphaFoldDB" id="A0A1Y2G7S3"/>
<evidence type="ECO:0000256" key="6">
    <source>
        <dbReference type="ARBA" id="ARBA00023136"/>
    </source>
</evidence>
<dbReference type="InterPro" id="IPR020846">
    <property type="entry name" value="MFS_dom"/>
</dbReference>
<keyword evidence="2" id="KW-0813">Transport</keyword>